<evidence type="ECO:0000256" key="7">
    <source>
        <dbReference type="ARBA" id="ARBA00023163"/>
    </source>
</evidence>
<evidence type="ECO:0000256" key="4">
    <source>
        <dbReference type="ARBA" id="ARBA00022771"/>
    </source>
</evidence>
<evidence type="ECO:0000313" key="12">
    <source>
        <dbReference type="EMBL" id="KAK7312308.1"/>
    </source>
</evidence>
<evidence type="ECO:0000256" key="5">
    <source>
        <dbReference type="ARBA" id="ARBA00022833"/>
    </source>
</evidence>
<proteinExistence type="predicted"/>
<evidence type="ECO:0000259" key="11">
    <source>
        <dbReference type="PROSITE" id="PS50119"/>
    </source>
</evidence>
<organism evidence="12 13">
    <name type="scientific">Canavalia gladiata</name>
    <name type="common">Sword bean</name>
    <name type="synonym">Dolichos gladiatus</name>
    <dbReference type="NCBI Taxonomy" id="3824"/>
    <lineage>
        <taxon>Eukaryota</taxon>
        <taxon>Viridiplantae</taxon>
        <taxon>Streptophyta</taxon>
        <taxon>Embryophyta</taxon>
        <taxon>Tracheophyta</taxon>
        <taxon>Spermatophyta</taxon>
        <taxon>Magnoliopsida</taxon>
        <taxon>eudicotyledons</taxon>
        <taxon>Gunneridae</taxon>
        <taxon>Pentapetalae</taxon>
        <taxon>rosids</taxon>
        <taxon>fabids</taxon>
        <taxon>Fabales</taxon>
        <taxon>Fabaceae</taxon>
        <taxon>Papilionoideae</taxon>
        <taxon>50 kb inversion clade</taxon>
        <taxon>NPAAA clade</taxon>
        <taxon>indigoferoid/millettioid clade</taxon>
        <taxon>Phaseoleae</taxon>
        <taxon>Canavalia</taxon>
    </lineage>
</organism>
<evidence type="ECO:0000256" key="6">
    <source>
        <dbReference type="ARBA" id="ARBA00023015"/>
    </source>
</evidence>
<dbReference type="FunFam" id="3.30.160.60:FF:000856">
    <property type="entry name" value="B-box zinc finger protein 21"/>
    <property type="match status" value="1"/>
</dbReference>
<keyword evidence="2" id="KW-0479">Metal-binding</keyword>
<keyword evidence="5" id="KW-0862">Zinc</keyword>
<evidence type="ECO:0000256" key="10">
    <source>
        <dbReference type="SAM" id="MobiDB-lite"/>
    </source>
</evidence>
<feature type="domain" description="B box-type" evidence="11">
    <location>
        <begin position="141"/>
        <end position="188"/>
    </location>
</feature>
<feature type="compositionally biased region" description="Low complexity" evidence="10">
    <location>
        <begin position="197"/>
        <end position="210"/>
    </location>
</feature>
<comment type="caution">
    <text evidence="12">The sequence shown here is derived from an EMBL/GenBank/DDBJ whole genome shotgun (WGS) entry which is preliminary data.</text>
</comment>
<evidence type="ECO:0000256" key="1">
    <source>
        <dbReference type="ARBA" id="ARBA00004123"/>
    </source>
</evidence>
<dbReference type="Gene3D" id="3.30.160.60">
    <property type="entry name" value="Classic Zinc Finger"/>
    <property type="match status" value="1"/>
</dbReference>
<accession>A0AAN9K8U2</accession>
<reference evidence="12 13" key="1">
    <citation type="submission" date="2024-01" db="EMBL/GenBank/DDBJ databases">
        <title>The genomes of 5 underutilized Papilionoideae crops provide insights into root nodulation and disease resistanc.</title>
        <authorList>
            <person name="Jiang F."/>
        </authorList>
    </citation>
    <scope>NUCLEOTIDE SEQUENCE [LARGE SCALE GENOMIC DNA]</scope>
    <source>
        <strain evidence="12">LVBAO_FW01</strain>
        <tissue evidence="12">Leaves</tissue>
    </source>
</reference>
<dbReference type="InterPro" id="IPR051979">
    <property type="entry name" value="B-box_zinc_finger"/>
</dbReference>
<dbReference type="SMART" id="SM00336">
    <property type="entry name" value="BBOX"/>
    <property type="match status" value="2"/>
</dbReference>
<feature type="region of interest" description="Disordered" evidence="10">
    <location>
        <begin position="197"/>
        <end position="229"/>
    </location>
</feature>
<gene>
    <name evidence="12" type="ORF">VNO77_36077</name>
</gene>
<dbReference type="GO" id="GO:0000976">
    <property type="term" value="F:transcription cis-regulatory region binding"/>
    <property type="evidence" value="ECO:0007669"/>
    <property type="project" value="UniProtKB-ARBA"/>
</dbReference>
<protein>
    <recommendedName>
        <fullName evidence="11">B box-type domain-containing protein</fullName>
    </recommendedName>
</protein>
<evidence type="ECO:0000256" key="9">
    <source>
        <dbReference type="PROSITE-ProRule" id="PRU00024"/>
    </source>
</evidence>
<dbReference type="Pfam" id="PF00643">
    <property type="entry name" value="zf-B_box"/>
    <property type="match status" value="2"/>
</dbReference>
<keyword evidence="7" id="KW-0804">Transcription</keyword>
<dbReference type="InterPro" id="IPR049808">
    <property type="entry name" value="CONSTANS-like_Bbox1"/>
</dbReference>
<dbReference type="AlphaFoldDB" id="A0AAN9K8U2"/>
<evidence type="ECO:0000256" key="3">
    <source>
        <dbReference type="ARBA" id="ARBA00022737"/>
    </source>
</evidence>
<keyword evidence="8" id="KW-0539">Nucleus</keyword>
<comment type="subcellular location">
    <subcellularLocation>
        <location evidence="1">Nucleus</location>
    </subcellularLocation>
</comment>
<dbReference type="Proteomes" id="UP001367508">
    <property type="component" value="Unassembled WGS sequence"/>
</dbReference>
<dbReference type="CDD" id="cd19821">
    <property type="entry name" value="Bbox1_BBX-like"/>
    <property type="match status" value="2"/>
</dbReference>
<dbReference type="GO" id="GO:0009640">
    <property type="term" value="P:photomorphogenesis"/>
    <property type="evidence" value="ECO:0007669"/>
    <property type="project" value="TreeGrafter"/>
</dbReference>
<keyword evidence="6" id="KW-0805">Transcription regulation</keyword>
<name>A0AAN9K8U2_CANGL</name>
<dbReference type="PANTHER" id="PTHR31832:SF84">
    <property type="entry name" value="TRANSCRIPTION FACTOR INTERACTOR AND REGULATOR ZNF-B FAMILY-RELATED"/>
    <property type="match status" value="1"/>
</dbReference>
<dbReference type="PROSITE" id="PS50119">
    <property type="entry name" value="ZF_BBOX"/>
    <property type="match status" value="2"/>
</dbReference>
<keyword evidence="3" id="KW-0677">Repeat</keyword>
<feature type="domain" description="B box-type" evidence="11">
    <location>
        <begin position="88"/>
        <end position="135"/>
    </location>
</feature>
<sequence>MNSSDRSARRKLRQKNEHIQLSWHEEATYRNIDGDSFESSWGDTVAEASLAMPACLAKCFVSDSEKENTLFPSKPFSPTQLRRQKEEEMKIQCDACQKDVASLFCPADEAALCHACDHTIHHANKLAGQHKRFSLHQPTSKHSPLCDICHERRAYLFCKEDRAILCRECDLSTHGVNEHTKKHNRFLLTGVKIGASFSSSSSSDPKSFSSVGTEVRTSRSKINRPSSFSNQNLTSSRIVEDNNMACDMGSVSTSSISEYLIQTIPGYCMEDLLDASFTSNDFSQDYEHQSTFQNQDVFPLQAQFEATTWNIPQIDSLAMERSKAKAAEGYGNWRYNNDDYNAYYNVPSINPPLIKRCRRPR</sequence>
<keyword evidence="4 9" id="KW-0863">Zinc-finger</keyword>
<dbReference type="GO" id="GO:0005634">
    <property type="term" value="C:nucleus"/>
    <property type="evidence" value="ECO:0007669"/>
    <property type="project" value="UniProtKB-SubCell"/>
</dbReference>
<keyword evidence="13" id="KW-1185">Reference proteome</keyword>
<dbReference type="EMBL" id="JAYMYQ010000009">
    <property type="protein sequence ID" value="KAK7312308.1"/>
    <property type="molecule type" value="Genomic_DNA"/>
</dbReference>
<evidence type="ECO:0000256" key="2">
    <source>
        <dbReference type="ARBA" id="ARBA00022723"/>
    </source>
</evidence>
<dbReference type="PANTHER" id="PTHR31832">
    <property type="entry name" value="B-BOX ZINC FINGER PROTEIN 22"/>
    <property type="match status" value="1"/>
</dbReference>
<dbReference type="GO" id="GO:0006355">
    <property type="term" value="P:regulation of DNA-templated transcription"/>
    <property type="evidence" value="ECO:0007669"/>
    <property type="project" value="TreeGrafter"/>
</dbReference>
<dbReference type="InterPro" id="IPR000315">
    <property type="entry name" value="Znf_B-box"/>
</dbReference>
<evidence type="ECO:0000313" key="13">
    <source>
        <dbReference type="Proteomes" id="UP001367508"/>
    </source>
</evidence>
<evidence type="ECO:0000256" key="8">
    <source>
        <dbReference type="ARBA" id="ARBA00023242"/>
    </source>
</evidence>
<dbReference type="GO" id="GO:0008270">
    <property type="term" value="F:zinc ion binding"/>
    <property type="evidence" value="ECO:0007669"/>
    <property type="project" value="UniProtKB-KW"/>
</dbReference>